<protein>
    <recommendedName>
        <fullName evidence="4">Apple domain-containing protein</fullName>
    </recommendedName>
</protein>
<name>A0A388L136_CHABU</name>
<evidence type="ECO:0000256" key="1">
    <source>
        <dbReference type="SAM" id="SignalP"/>
    </source>
</evidence>
<keyword evidence="3" id="KW-1185">Reference proteome</keyword>
<dbReference type="EMBL" id="BFEA01000236">
    <property type="protein sequence ID" value="GBG76036.1"/>
    <property type="molecule type" value="Genomic_DNA"/>
</dbReference>
<keyword evidence="1" id="KW-0732">Signal</keyword>
<feature type="signal peptide" evidence="1">
    <location>
        <begin position="1"/>
        <end position="33"/>
    </location>
</feature>
<dbReference type="AlphaFoldDB" id="A0A388L136"/>
<comment type="caution">
    <text evidence="2">The sequence shown here is derived from an EMBL/GenBank/DDBJ whole genome shotgun (WGS) entry which is preliminary data.</text>
</comment>
<sequence length="126" mass="13971">MKQQQSGSMAAMLLALVAVGTVLLAVYPSAVMGYSSYECYENKDHNSNTIRRVDCYDNENAASLEGCQAECDANYKCKGIVFIPNSYGWKNGIICCFLKKKIGKLQGQDNRTTCKKLNGLVLRDIR</sequence>
<reference evidence="2 3" key="1">
    <citation type="journal article" date="2018" name="Cell">
        <title>The Chara Genome: Secondary Complexity and Implications for Plant Terrestrialization.</title>
        <authorList>
            <person name="Nishiyama T."/>
            <person name="Sakayama H."/>
            <person name="Vries J.D."/>
            <person name="Buschmann H."/>
            <person name="Saint-Marcoux D."/>
            <person name="Ullrich K.K."/>
            <person name="Haas F.B."/>
            <person name="Vanderstraeten L."/>
            <person name="Becker D."/>
            <person name="Lang D."/>
            <person name="Vosolsobe S."/>
            <person name="Rombauts S."/>
            <person name="Wilhelmsson P.K.I."/>
            <person name="Janitza P."/>
            <person name="Kern R."/>
            <person name="Heyl A."/>
            <person name="Rumpler F."/>
            <person name="Villalobos L.I.A.C."/>
            <person name="Clay J.M."/>
            <person name="Skokan R."/>
            <person name="Toyoda A."/>
            <person name="Suzuki Y."/>
            <person name="Kagoshima H."/>
            <person name="Schijlen E."/>
            <person name="Tajeshwar N."/>
            <person name="Catarino B."/>
            <person name="Hetherington A.J."/>
            <person name="Saltykova A."/>
            <person name="Bonnot C."/>
            <person name="Breuninger H."/>
            <person name="Symeonidi A."/>
            <person name="Radhakrishnan G.V."/>
            <person name="Van Nieuwerburgh F."/>
            <person name="Deforce D."/>
            <person name="Chang C."/>
            <person name="Karol K.G."/>
            <person name="Hedrich R."/>
            <person name="Ulvskov P."/>
            <person name="Glockner G."/>
            <person name="Delwiche C.F."/>
            <person name="Petrasek J."/>
            <person name="Van de Peer Y."/>
            <person name="Friml J."/>
            <person name="Beilby M."/>
            <person name="Dolan L."/>
            <person name="Kohara Y."/>
            <person name="Sugano S."/>
            <person name="Fujiyama A."/>
            <person name="Delaux P.-M."/>
            <person name="Quint M."/>
            <person name="TheiBen G."/>
            <person name="Hagemann M."/>
            <person name="Harholt J."/>
            <person name="Dunand C."/>
            <person name="Zachgo S."/>
            <person name="Langdale J."/>
            <person name="Maumus F."/>
            <person name="Straeten D.V.D."/>
            <person name="Gould S.B."/>
            <person name="Rensing S.A."/>
        </authorList>
    </citation>
    <scope>NUCLEOTIDE SEQUENCE [LARGE SCALE GENOMIC DNA]</scope>
    <source>
        <strain evidence="2 3">S276</strain>
    </source>
</reference>
<evidence type="ECO:0000313" key="2">
    <source>
        <dbReference type="EMBL" id="GBG76036.1"/>
    </source>
</evidence>
<accession>A0A388L136</accession>
<evidence type="ECO:0008006" key="4">
    <source>
        <dbReference type="Google" id="ProtNLM"/>
    </source>
</evidence>
<organism evidence="2 3">
    <name type="scientific">Chara braunii</name>
    <name type="common">Braun's stonewort</name>
    <dbReference type="NCBI Taxonomy" id="69332"/>
    <lineage>
        <taxon>Eukaryota</taxon>
        <taxon>Viridiplantae</taxon>
        <taxon>Streptophyta</taxon>
        <taxon>Charophyceae</taxon>
        <taxon>Charales</taxon>
        <taxon>Characeae</taxon>
        <taxon>Chara</taxon>
    </lineage>
</organism>
<proteinExistence type="predicted"/>
<dbReference type="Gramene" id="GBG76036">
    <property type="protein sequence ID" value="GBG76036"/>
    <property type="gene ID" value="CBR_g21276"/>
</dbReference>
<evidence type="ECO:0000313" key="3">
    <source>
        <dbReference type="Proteomes" id="UP000265515"/>
    </source>
</evidence>
<dbReference type="Proteomes" id="UP000265515">
    <property type="component" value="Unassembled WGS sequence"/>
</dbReference>
<feature type="chain" id="PRO_5017303199" description="Apple domain-containing protein" evidence="1">
    <location>
        <begin position="34"/>
        <end position="126"/>
    </location>
</feature>
<dbReference type="Gene3D" id="3.50.4.10">
    <property type="entry name" value="Hepatocyte Growth Factor"/>
    <property type="match status" value="1"/>
</dbReference>
<gene>
    <name evidence="2" type="ORF">CBR_g21276</name>
</gene>